<reference evidence="1" key="1">
    <citation type="submission" date="2023-04" db="EMBL/GenBank/DDBJ databases">
        <title>Candida boidinii NBRC 1967.</title>
        <authorList>
            <person name="Ichikawa N."/>
            <person name="Sato H."/>
            <person name="Tonouchi N."/>
        </authorList>
    </citation>
    <scope>NUCLEOTIDE SEQUENCE</scope>
    <source>
        <strain evidence="1">NBRC 1967</strain>
    </source>
</reference>
<evidence type="ECO:0000313" key="1">
    <source>
        <dbReference type="EMBL" id="GME90063.1"/>
    </source>
</evidence>
<proteinExistence type="predicted"/>
<protein>
    <submittedName>
        <fullName evidence="1">Unnamed protein product</fullName>
    </submittedName>
</protein>
<comment type="caution">
    <text evidence="1">The sequence shown here is derived from an EMBL/GenBank/DDBJ whole genome shotgun (WGS) entry which is preliminary data.</text>
</comment>
<accession>A0ACB5TM39</accession>
<organism evidence="1 2">
    <name type="scientific">Candida boidinii</name>
    <name type="common">Yeast</name>
    <dbReference type="NCBI Taxonomy" id="5477"/>
    <lineage>
        <taxon>Eukaryota</taxon>
        <taxon>Fungi</taxon>
        <taxon>Dikarya</taxon>
        <taxon>Ascomycota</taxon>
        <taxon>Saccharomycotina</taxon>
        <taxon>Pichiomycetes</taxon>
        <taxon>Pichiales</taxon>
        <taxon>Pichiaceae</taxon>
        <taxon>Ogataea</taxon>
        <taxon>Ogataea/Candida clade</taxon>
    </lineage>
</organism>
<sequence>MLRSKFRELREYLTPISHVSTFDTSGEITPEEFILAGDYLVYKFPTWSWSSAPENKRKDFLPPDKQFLVTKHVPSYIRASDYETDDMKINEENEILPSDSKATGGEENTEGEEEGWSNLIPTYNNNNKHTTSTNTNETTATNNNDEQNNDIEGEDISLASSNTSAHRHCNRIEERRHSKEFIGMKETENINRSFSKLDINNDIDELIDENAEGEIIEPAKFEYDDEGDISNLPPDSNKRSYDLYIAYSTSYRVPKMYLVGFDNEGVPLKPDQMFEDIASDYREKTVTIEKAPFLNDATSVSIHPCRHAVVMRALMKRAKIAAKNKKLKELDKISKISKLGLADNGEKGEDEDDEWENVNQEQGQDADADDANVVRVDQYLIIFLKFISSVTPGIEHDYTMDAF</sequence>
<dbReference type="EMBL" id="BSXV01000659">
    <property type="protein sequence ID" value="GME90063.1"/>
    <property type="molecule type" value="Genomic_DNA"/>
</dbReference>
<keyword evidence="2" id="KW-1185">Reference proteome</keyword>
<gene>
    <name evidence="1" type="ORF">Cboi01_000167400</name>
</gene>
<evidence type="ECO:0000313" key="2">
    <source>
        <dbReference type="Proteomes" id="UP001165101"/>
    </source>
</evidence>
<dbReference type="Proteomes" id="UP001165101">
    <property type="component" value="Unassembled WGS sequence"/>
</dbReference>
<name>A0ACB5TM39_CANBO</name>